<dbReference type="InterPro" id="IPR020550">
    <property type="entry name" value="Inositol_monophosphatase_CS"/>
</dbReference>
<reference evidence="1" key="1">
    <citation type="journal article" date="2014" name="Front. Microbiol.">
        <title>High frequency of phylogenetically diverse reductive dehalogenase-homologous genes in deep subseafloor sedimentary metagenomes.</title>
        <authorList>
            <person name="Kawai M."/>
            <person name="Futagami T."/>
            <person name="Toyoda A."/>
            <person name="Takaki Y."/>
            <person name="Nishi S."/>
            <person name="Hori S."/>
            <person name="Arai W."/>
            <person name="Tsubouchi T."/>
            <person name="Morono Y."/>
            <person name="Uchiyama I."/>
            <person name="Ito T."/>
            <person name="Fujiyama A."/>
            <person name="Inagaki F."/>
            <person name="Takami H."/>
        </authorList>
    </citation>
    <scope>NUCLEOTIDE SEQUENCE</scope>
    <source>
        <strain evidence="1">Expedition CK06-06</strain>
    </source>
</reference>
<evidence type="ECO:0000313" key="1">
    <source>
        <dbReference type="EMBL" id="GAG26619.1"/>
    </source>
</evidence>
<feature type="non-terminal residue" evidence="1">
    <location>
        <position position="1"/>
    </location>
</feature>
<dbReference type="PROSITE" id="PS00630">
    <property type="entry name" value="IMP_2"/>
    <property type="match status" value="1"/>
</dbReference>
<evidence type="ECO:0008006" key="2">
    <source>
        <dbReference type="Google" id="ProtNLM"/>
    </source>
</evidence>
<accession>X0W6T0</accession>
<dbReference type="GO" id="GO:0046854">
    <property type="term" value="P:phosphatidylinositol phosphate biosynthetic process"/>
    <property type="evidence" value="ECO:0007669"/>
    <property type="project" value="InterPro"/>
</dbReference>
<dbReference type="Pfam" id="PF00459">
    <property type="entry name" value="Inositol_P"/>
    <property type="match status" value="1"/>
</dbReference>
<organism evidence="1">
    <name type="scientific">marine sediment metagenome</name>
    <dbReference type="NCBI Taxonomy" id="412755"/>
    <lineage>
        <taxon>unclassified sequences</taxon>
        <taxon>metagenomes</taxon>
        <taxon>ecological metagenomes</taxon>
    </lineage>
</organism>
<dbReference type="Gene3D" id="3.40.190.80">
    <property type="match status" value="1"/>
</dbReference>
<sequence>VGHLAYVAAGCADAAVLHDVHVWDFAAGLAMLHAAGGVMRYLDDGADVDVTDYLGGQDALRPMLAGHRETVARLAALISLRSG</sequence>
<dbReference type="InterPro" id="IPR000760">
    <property type="entry name" value="Inositol_monophosphatase-like"/>
</dbReference>
<proteinExistence type="predicted"/>
<dbReference type="EMBL" id="BARS01034849">
    <property type="protein sequence ID" value="GAG26619.1"/>
    <property type="molecule type" value="Genomic_DNA"/>
</dbReference>
<gene>
    <name evidence="1" type="ORF">S01H1_53790</name>
</gene>
<dbReference type="SUPFAM" id="SSF56655">
    <property type="entry name" value="Carbohydrate phosphatase"/>
    <property type="match status" value="1"/>
</dbReference>
<dbReference type="AlphaFoldDB" id="X0W6T0"/>
<comment type="caution">
    <text evidence="1">The sequence shown here is derived from an EMBL/GenBank/DDBJ whole genome shotgun (WGS) entry which is preliminary data.</text>
</comment>
<protein>
    <recommendedName>
        <fullName evidence="2">Inositol-phosphate phosphatase</fullName>
    </recommendedName>
</protein>
<name>X0W6T0_9ZZZZ</name>